<dbReference type="AlphaFoldDB" id="A0A0E0LUB0"/>
<dbReference type="Proteomes" id="UP000026962">
    <property type="component" value="Chromosome 8"/>
</dbReference>
<feature type="domain" description="Core" evidence="7">
    <location>
        <begin position="58"/>
        <end position="148"/>
    </location>
</feature>
<dbReference type="FunFam" id="2.60.300.12:FF:000006">
    <property type="entry name" value="Iron-sulfur cluster assembly 2 mitochondrial"/>
    <property type="match status" value="1"/>
</dbReference>
<evidence type="ECO:0000313" key="8">
    <source>
        <dbReference type="EnsemblPlants" id="OPUNC08G11450.1"/>
    </source>
</evidence>
<evidence type="ECO:0000313" key="9">
    <source>
        <dbReference type="Proteomes" id="UP000026962"/>
    </source>
</evidence>
<dbReference type="GO" id="GO:0005506">
    <property type="term" value="F:iron ion binding"/>
    <property type="evidence" value="ECO:0007669"/>
    <property type="project" value="TreeGrafter"/>
</dbReference>
<dbReference type="PANTHER" id="PTHR43011:SF1">
    <property type="entry name" value="IRON-SULFUR CLUSTER ASSEMBLY 2 HOMOLOG, MITOCHONDRIAL"/>
    <property type="match status" value="1"/>
</dbReference>
<dbReference type="InterPro" id="IPR035903">
    <property type="entry name" value="HesB-like_dom_sf"/>
</dbReference>
<keyword evidence="3" id="KW-0479">Metal-binding</keyword>
<keyword evidence="9" id="KW-1185">Reference proteome</keyword>
<dbReference type="Pfam" id="PF01521">
    <property type="entry name" value="Fe-S_biosyn"/>
    <property type="match status" value="1"/>
</dbReference>
<evidence type="ECO:0000256" key="2">
    <source>
        <dbReference type="ARBA" id="ARBA00006718"/>
    </source>
</evidence>
<reference evidence="8" key="2">
    <citation type="submission" date="2018-05" db="EMBL/GenBank/DDBJ databases">
        <title>OpunRS2 (Oryza punctata Reference Sequence Version 2).</title>
        <authorList>
            <person name="Zhang J."/>
            <person name="Kudrna D."/>
            <person name="Lee S."/>
            <person name="Talag J."/>
            <person name="Welchert J."/>
            <person name="Wing R.A."/>
        </authorList>
    </citation>
    <scope>NUCLEOTIDE SEQUENCE [LARGE SCALE GENOMIC DNA]</scope>
</reference>
<dbReference type="GO" id="GO:0051539">
    <property type="term" value="F:4 iron, 4 sulfur cluster binding"/>
    <property type="evidence" value="ECO:0007669"/>
    <property type="project" value="TreeGrafter"/>
</dbReference>
<organism evidence="8">
    <name type="scientific">Oryza punctata</name>
    <name type="common">Red rice</name>
    <dbReference type="NCBI Taxonomy" id="4537"/>
    <lineage>
        <taxon>Eukaryota</taxon>
        <taxon>Viridiplantae</taxon>
        <taxon>Streptophyta</taxon>
        <taxon>Embryophyta</taxon>
        <taxon>Tracheophyta</taxon>
        <taxon>Spermatophyta</taxon>
        <taxon>Magnoliopsida</taxon>
        <taxon>Liliopsida</taxon>
        <taxon>Poales</taxon>
        <taxon>Poaceae</taxon>
        <taxon>BOP clade</taxon>
        <taxon>Oryzoideae</taxon>
        <taxon>Oryzeae</taxon>
        <taxon>Oryzinae</taxon>
        <taxon>Oryza</taxon>
    </lineage>
</organism>
<comment type="subcellular location">
    <subcellularLocation>
        <location evidence="1">Mitochondrion</location>
    </subcellularLocation>
</comment>
<dbReference type="InterPro" id="IPR016092">
    <property type="entry name" value="ATAP"/>
</dbReference>
<dbReference type="STRING" id="4537.A0A0E0LUB0"/>
<dbReference type="HOGENOM" id="CLU_069054_1_4_1"/>
<dbReference type="GO" id="GO:0120510">
    <property type="term" value="C:mitochondrial [4Fe-4S] assembly complex"/>
    <property type="evidence" value="ECO:0007669"/>
    <property type="project" value="UniProtKB-ARBA"/>
</dbReference>
<accession>A0A0E0LUB0</accession>
<sequence length="181" mass="19813">MATSSSSSRTLLRRVAALLGGRVRANHRLLSSSPSSSSAAAAAAERASPPSLADPDTVHMTDGCIRRLKELHAKEPPSEGKMLRLSVEAGGCSGFQYSFSLDDKKNSDDRVFEKNGVKLVVDNVSYDFVKGATVDYEEELIRSAFVIDEIDTVRKICRNLSFNLYNLCDLPNLVDWCKIAL</sequence>
<feature type="compositionally biased region" description="Low complexity" evidence="6">
    <location>
        <begin position="29"/>
        <end position="53"/>
    </location>
</feature>
<keyword evidence="4" id="KW-0408">Iron</keyword>
<name>A0A0E0LUB0_ORYPU</name>
<dbReference type="GO" id="GO:0051537">
    <property type="term" value="F:2 iron, 2 sulfur cluster binding"/>
    <property type="evidence" value="ECO:0007669"/>
    <property type="project" value="TreeGrafter"/>
</dbReference>
<dbReference type="Gramene" id="OPUNC08G11450.1">
    <property type="protein sequence ID" value="OPUNC08G11450.1"/>
    <property type="gene ID" value="OPUNC08G11450"/>
</dbReference>
<keyword evidence="5" id="KW-0496">Mitochondrion</keyword>
<evidence type="ECO:0000259" key="7">
    <source>
        <dbReference type="Pfam" id="PF01521"/>
    </source>
</evidence>
<evidence type="ECO:0000256" key="1">
    <source>
        <dbReference type="ARBA" id="ARBA00004173"/>
    </source>
</evidence>
<feature type="region of interest" description="Disordered" evidence="6">
    <location>
        <begin position="29"/>
        <end position="59"/>
    </location>
</feature>
<dbReference type="InterPro" id="IPR000361">
    <property type="entry name" value="ATAP_core_dom"/>
</dbReference>
<dbReference type="eggNOG" id="KOG1119">
    <property type="taxonomic scope" value="Eukaryota"/>
</dbReference>
<comment type="similarity">
    <text evidence="2">Belongs to the HesB/IscA family.</text>
</comment>
<protein>
    <recommendedName>
        <fullName evidence="7">Core domain-containing protein</fullName>
    </recommendedName>
</protein>
<dbReference type="Gene3D" id="2.60.300.12">
    <property type="entry name" value="HesB-like domain"/>
    <property type="match status" value="1"/>
</dbReference>
<dbReference type="EnsemblPlants" id="OPUNC08G11450.1">
    <property type="protein sequence ID" value="OPUNC08G11450.1"/>
    <property type="gene ID" value="OPUNC08G11450"/>
</dbReference>
<dbReference type="OMA" id="NALVTEW"/>
<dbReference type="PANTHER" id="PTHR43011">
    <property type="entry name" value="IRON-SULFUR CLUSTER ASSEMBLY 2 HOMOLOG, MITOCHONDRIAL"/>
    <property type="match status" value="1"/>
</dbReference>
<dbReference type="SUPFAM" id="SSF89360">
    <property type="entry name" value="HesB-like domain"/>
    <property type="match status" value="1"/>
</dbReference>
<reference evidence="8" key="1">
    <citation type="submission" date="2015-04" db="UniProtKB">
        <authorList>
            <consortium name="EnsemblPlants"/>
        </authorList>
    </citation>
    <scope>IDENTIFICATION</scope>
</reference>
<dbReference type="NCBIfam" id="TIGR00049">
    <property type="entry name" value="iron-sulfur cluster assembly accessory protein"/>
    <property type="match status" value="1"/>
</dbReference>
<dbReference type="GO" id="GO:0016226">
    <property type="term" value="P:iron-sulfur cluster assembly"/>
    <property type="evidence" value="ECO:0007669"/>
    <property type="project" value="InterPro"/>
</dbReference>
<proteinExistence type="inferred from homology"/>
<evidence type="ECO:0000256" key="6">
    <source>
        <dbReference type="SAM" id="MobiDB-lite"/>
    </source>
</evidence>
<evidence type="ECO:0000256" key="3">
    <source>
        <dbReference type="ARBA" id="ARBA00022723"/>
    </source>
</evidence>
<evidence type="ECO:0000256" key="5">
    <source>
        <dbReference type="ARBA" id="ARBA00023128"/>
    </source>
</evidence>
<evidence type="ECO:0000256" key="4">
    <source>
        <dbReference type="ARBA" id="ARBA00023004"/>
    </source>
</evidence>